<accession>A0A8J8MW61</accession>
<dbReference type="AlphaFoldDB" id="A0A8J8MW61"/>
<evidence type="ECO:0008006" key="3">
    <source>
        <dbReference type="Google" id="ProtNLM"/>
    </source>
</evidence>
<sequence length="161" mass="18336">MKNDAVIYVTNHPVTPAAIARHLGICAPMVRPTMGDLGCRMLPGGRYDLAELWRRIWGIDRVPRAWLEAMERPLLSIEAVAEMVGVHSATIRRAGNTRSPKWRLPDHCDLGERTRRYLPLHIEAWLRGEPPEDWLKRQYRPSGPLGLRLRGAGNAQFEVPF</sequence>
<proteinExistence type="predicted"/>
<dbReference type="EMBL" id="CP047294">
    <property type="protein sequence ID" value="QUS37403.1"/>
    <property type="molecule type" value="Genomic_DNA"/>
</dbReference>
<dbReference type="Proteomes" id="UP000679284">
    <property type="component" value="Plasmid unnamed5"/>
</dbReference>
<gene>
    <name evidence="1" type="ORF">GR316_13545</name>
</gene>
<dbReference type="KEGG" id="fap:GR316_13545"/>
<evidence type="ECO:0000313" key="1">
    <source>
        <dbReference type="EMBL" id="QUS37403.1"/>
    </source>
</evidence>
<protein>
    <recommendedName>
        <fullName evidence="3">Helix-turn-helix domain-containing protein</fullName>
    </recommendedName>
</protein>
<reference evidence="1" key="1">
    <citation type="submission" date="2020-01" db="EMBL/GenBank/DDBJ databases">
        <authorList>
            <person name="Yang Y."/>
            <person name="Kwon Y.M."/>
        </authorList>
    </citation>
    <scope>NUCLEOTIDE SEQUENCE</scope>
    <source>
        <strain evidence="1">PG104</strain>
        <plasmid evidence="1">unnamed5</plasmid>
    </source>
</reference>
<geneLocation type="plasmid" evidence="1 2">
    <name>unnamed5</name>
</geneLocation>
<keyword evidence="1" id="KW-0614">Plasmid</keyword>
<organism evidence="1 2">
    <name type="scientific">Falsirhodobacter algicola</name>
    <dbReference type="NCBI Taxonomy" id="2692330"/>
    <lineage>
        <taxon>Bacteria</taxon>
        <taxon>Pseudomonadati</taxon>
        <taxon>Pseudomonadota</taxon>
        <taxon>Alphaproteobacteria</taxon>
        <taxon>Rhodobacterales</taxon>
        <taxon>Paracoccaceae</taxon>
        <taxon>Falsirhodobacter</taxon>
    </lineage>
</organism>
<evidence type="ECO:0000313" key="2">
    <source>
        <dbReference type="Proteomes" id="UP000679284"/>
    </source>
</evidence>
<name>A0A8J8MW61_9RHOB</name>
<dbReference type="RefSeq" id="WP_211785635.1">
    <property type="nucleotide sequence ID" value="NZ_CP047294.1"/>
</dbReference>
<keyword evidence="2" id="KW-1185">Reference proteome</keyword>